<dbReference type="PROSITE" id="PS51881">
    <property type="entry name" value="OCT"/>
    <property type="match status" value="1"/>
</dbReference>
<dbReference type="PROSITE" id="PS51710">
    <property type="entry name" value="G_OBG"/>
    <property type="match status" value="1"/>
</dbReference>
<evidence type="ECO:0000256" key="4">
    <source>
        <dbReference type="ARBA" id="ARBA00022741"/>
    </source>
</evidence>
<dbReference type="FunFam" id="2.70.210.12:FF:000001">
    <property type="entry name" value="GTPase Obg"/>
    <property type="match status" value="1"/>
</dbReference>
<dbReference type="Pfam" id="PF09269">
    <property type="entry name" value="DUF1967"/>
    <property type="match status" value="1"/>
</dbReference>
<dbReference type="GO" id="GO:0009658">
    <property type="term" value="P:chloroplast organization"/>
    <property type="evidence" value="ECO:0007669"/>
    <property type="project" value="UniProtKB-ARBA"/>
</dbReference>
<evidence type="ECO:0000256" key="1">
    <source>
        <dbReference type="ARBA" id="ARBA00001946"/>
    </source>
</evidence>
<dbReference type="InterPro" id="IPR036346">
    <property type="entry name" value="GTP-bd_prot_GTP1/OBG_C_sf"/>
</dbReference>
<evidence type="ECO:0000256" key="3">
    <source>
        <dbReference type="ARBA" id="ARBA00022723"/>
    </source>
</evidence>
<comment type="cofactor">
    <cofactor evidence="1">
        <name>Mg(2+)</name>
        <dbReference type="ChEBI" id="CHEBI:18420"/>
    </cofactor>
</comment>
<evidence type="ECO:0008006" key="12">
    <source>
        <dbReference type="Google" id="ProtNLM"/>
    </source>
</evidence>
<dbReference type="Gene3D" id="3.30.300.350">
    <property type="entry name" value="GTP-binding protein OBG, C-terminal domain"/>
    <property type="match status" value="1"/>
</dbReference>
<dbReference type="InterPro" id="IPR006074">
    <property type="entry name" value="GTP1-OBG_CS"/>
</dbReference>
<dbReference type="PANTHER" id="PTHR11702">
    <property type="entry name" value="DEVELOPMENTALLY REGULATED GTP-BINDING PROTEIN-RELATED"/>
    <property type="match status" value="1"/>
</dbReference>
<dbReference type="AlphaFoldDB" id="A0A314ZL56"/>
<dbReference type="GO" id="GO:0005525">
    <property type="term" value="F:GTP binding"/>
    <property type="evidence" value="ECO:0007669"/>
    <property type="project" value="UniProtKB-KW"/>
</dbReference>
<dbReference type="SUPFAM" id="SSF102741">
    <property type="entry name" value="Obg GTP-binding protein C-terminal domain"/>
    <property type="match status" value="1"/>
</dbReference>
<dbReference type="PROSITE" id="PS00905">
    <property type="entry name" value="GTP1_OBG"/>
    <property type="match status" value="1"/>
</dbReference>
<dbReference type="STRING" id="2094558.A0A314ZL56"/>
<organism evidence="10 11">
    <name type="scientific">Prunus yedoensis var. nudiflora</name>
    <dbReference type="NCBI Taxonomy" id="2094558"/>
    <lineage>
        <taxon>Eukaryota</taxon>
        <taxon>Viridiplantae</taxon>
        <taxon>Streptophyta</taxon>
        <taxon>Embryophyta</taxon>
        <taxon>Tracheophyta</taxon>
        <taxon>Spermatophyta</taxon>
        <taxon>Magnoliopsida</taxon>
        <taxon>eudicotyledons</taxon>
        <taxon>Gunneridae</taxon>
        <taxon>Pentapetalae</taxon>
        <taxon>rosids</taxon>
        <taxon>fabids</taxon>
        <taxon>Rosales</taxon>
        <taxon>Rosaceae</taxon>
        <taxon>Amygdaloideae</taxon>
        <taxon>Amygdaleae</taxon>
        <taxon>Prunus</taxon>
    </lineage>
</organism>
<keyword evidence="11" id="KW-1185">Reference proteome</keyword>
<dbReference type="GO" id="GO:0042254">
    <property type="term" value="P:ribosome biogenesis"/>
    <property type="evidence" value="ECO:0007669"/>
    <property type="project" value="UniProtKB-UniRule"/>
</dbReference>
<evidence type="ECO:0000313" key="11">
    <source>
        <dbReference type="Proteomes" id="UP000250321"/>
    </source>
</evidence>
<dbReference type="OrthoDB" id="347018at2759"/>
<dbReference type="PRINTS" id="PR00326">
    <property type="entry name" value="GTP1OBG"/>
</dbReference>
<dbReference type="InterPro" id="IPR031167">
    <property type="entry name" value="G_OBG"/>
</dbReference>
<keyword evidence="6" id="KW-0342">GTP-binding</keyword>
<dbReference type="InterPro" id="IPR045086">
    <property type="entry name" value="OBG_GTPase"/>
</dbReference>
<comment type="caution">
    <text evidence="10">The sequence shown here is derived from an EMBL/GenBank/DDBJ whole genome shotgun (WGS) entry which is preliminary data.</text>
</comment>
<accession>A0A314ZL56</accession>
<dbReference type="InterPro" id="IPR006169">
    <property type="entry name" value="GTP1_OBG_dom"/>
</dbReference>
<dbReference type="EMBL" id="PJQY01000066">
    <property type="protein sequence ID" value="PQQ19450.1"/>
    <property type="molecule type" value="Genomic_DNA"/>
</dbReference>
<dbReference type="SUPFAM" id="SSF82051">
    <property type="entry name" value="Obg GTP-binding protein N-terminal domain"/>
    <property type="match status" value="1"/>
</dbReference>
<sequence>MRCFDRAKIFAKAGDGGNGVVAMRREKFVPLGGPSGGDGGRGGNVYMEVDGSMNSLLPFRNSVHFRAGRGDHGRGQSQNGAKGEDVVIKVAPGTVVREAGKEEVPRIAENGAEGPEMWLELELKLVADIGIVGAPNAGKSTLLSVISAAQPTIANYPFTTLLPNLGVVSFDYDSTMVVADLPGLLEGAHRGFGLGHEFLRHTERCSALIHVVDGSSQQPEFEFDAVRLELELFSPEIAEKPYVVAFNKMDLPDAYENWPSFKESLEARGIEVFCMSAVKREGTHEVSSAAYQLLRENKVAEDKLTAEMVRKQQTASINEFEITHDSTTNTWHVVGSGLQRFVQMTNWRYVDSGRRFQHVLEACGVNKSLIKLGVKEGDTVIVGDMEMIWHDAADTSGFSNFRKGSTETTKWPQWK</sequence>
<dbReference type="GO" id="GO:0005739">
    <property type="term" value="C:mitochondrion"/>
    <property type="evidence" value="ECO:0007669"/>
    <property type="project" value="TreeGrafter"/>
</dbReference>
<protein>
    <recommendedName>
        <fullName evidence="12">GTP-binding protein OBGC chloroplastic</fullName>
    </recommendedName>
</protein>
<evidence type="ECO:0000313" key="10">
    <source>
        <dbReference type="EMBL" id="PQQ19450.1"/>
    </source>
</evidence>
<reference evidence="10 11" key="1">
    <citation type="submission" date="2018-02" db="EMBL/GenBank/DDBJ databases">
        <title>Draft genome of wild Prunus yedoensis var. nudiflora.</title>
        <authorList>
            <person name="Baek S."/>
            <person name="Kim J.-H."/>
            <person name="Choi K."/>
            <person name="Kim G.-B."/>
            <person name="Cho A."/>
            <person name="Jang H."/>
            <person name="Shin C.-H."/>
            <person name="Yu H.-J."/>
            <person name="Mun J.-H."/>
        </authorList>
    </citation>
    <scope>NUCLEOTIDE SEQUENCE [LARGE SCALE GENOMIC DNA]</scope>
    <source>
        <strain evidence="11">cv. Jeju island</strain>
        <tissue evidence="10">Leaf</tissue>
    </source>
</reference>
<keyword evidence="3" id="KW-0479">Metal-binding</keyword>
<name>A0A314ZL56_PRUYE</name>
<evidence type="ECO:0000256" key="2">
    <source>
        <dbReference type="ARBA" id="ARBA00007699"/>
    </source>
</evidence>
<gene>
    <name evidence="10" type="ORF">Pyn_07835</name>
</gene>
<feature type="domain" description="OBG-type G" evidence="7">
    <location>
        <begin position="127"/>
        <end position="295"/>
    </location>
</feature>
<dbReference type="PROSITE" id="PS51883">
    <property type="entry name" value="OBG"/>
    <property type="match status" value="1"/>
</dbReference>
<feature type="domain" description="OCT" evidence="8">
    <location>
        <begin position="312"/>
        <end position="391"/>
    </location>
</feature>
<dbReference type="Pfam" id="PF01018">
    <property type="entry name" value="GTP1_OBG"/>
    <property type="match status" value="1"/>
</dbReference>
<dbReference type="PANTHER" id="PTHR11702:SF44">
    <property type="entry name" value="GTP-BINDING PROTEIN OBGC, CHLOROPLASTIC"/>
    <property type="match status" value="1"/>
</dbReference>
<comment type="similarity">
    <text evidence="2">Belongs to the TRAFAC class OBG-HflX-like GTPase superfamily. OBG GTPase family.</text>
</comment>
<dbReference type="Proteomes" id="UP000250321">
    <property type="component" value="Unassembled WGS sequence"/>
</dbReference>
<dbReference type="FunFam" id="3.40.50.300:FF:000515">
    <property type="entry name" value="GTPase Obg"/>
    <property type="match status" value="1"/>
</dbReference>
<dbReference type="SUPFAM" id="SSF52540">
    <property type="entry name" value="P-loop containing nucleoside triphosphate hydrolases"/>
    <property type="match status" value="1"/>
</dbReference>
<dbReference type="Gene3D" id="2.70.210.12">
    <property type="entry name" value="GTP1/OBG domain"/>
    <property type="match status" value="1"/>
</dbReference>
<evidence type="ECO:0000256" key="6">
    <source>
        <dbReference type="ARBA" id="ARBA00023134"/>
    </source>
</evidence>
<dbReference type="CDD" id="cd01898">
    <property type="entry name" value="Obg"/>
    <property type="match status" value="1"/>
</dbReference>
<feature type="domain" description="Obg" evidence="9">
    <location>
        <begin position="1"/>
        <end position="233"/>
    </location>
</feature>
<dbReference type="Pfam" id="PF01926">
    <property type="entry name" value="MMR_HSR1"/>
    <property type="match status" value="1"/>
</dbReference>
<keyword evidence="4" id="KW-0547">Nucleotide-binding</keyword>
<evidence type="ECO:0000256" key="5">
    <source>
        <dbReference type="ARBA" id="ARBA00022842"/>
    </source>
</evidence>
<dbReference type="GO" id="GO:0046872">
    <property type="term" value="F:metal ion binding"/>
    <property type="evidence" value="ECO:0007669"/>
    <property type="project" value="UniProtKB-KW"/>
</dbReference>
<dbReference type="Gene3D" id="3.40.50.300">
    <property type="entry name" value="P-loop containing nucleotide triphosphate hydrolases"/>
    <property type="match status" value="1"/>
</dbReference>
<dbReference type="NCBIfam" id="TIGR03595">
    <property type="entry name" value="Obg_CgtA_exten"/>
    <property type="match status" value="1"/>
</dbReference>
<keyword evidence="5" id="KW-0460">Magnesium</keyword>
<evidence type="ECO:0000259" key="8">
    <source>
        <dbReference type="PROSITE" id="PS51881"/>
    </source>
</evidence>
<evidence type="ECO:0000259" key="7">
    <source>
        <dbReference type="PROSITE" id="PS51710"/>
    </source>
</evidence>
<dbReference type="InterPro" id="IPR027417">
    <property type="entry name" value="P-loop_NTPase"/>
</dbReference>
<dbReference type="GO" id="GO:0003924">
    <property type="term" value="F:GTPase activity"/>
    <property type="evidence" value="ECO:0007669"/>
    <property type="project" value="InterPro"/>
</dbReference>
<proteinExistence type="inferred from homology"/>
<evidence type="ECO:0000259" key="9">
    <source>
        <dbReference type="PROSITE" id="PS51883"/>
    </source>
</evidence>
<dbReference type="InterPro" id="IPR015349">
    <property type="entry name" value="OCT_dom"/>
</dbReference>
<dbReference type="InterPro" id="IPR036726">
    <property type="entry name" value="GTP1_OBG_dom_sf"/>
</dbReference>
<dbReference type="InterPro" id="IPR006073">
    <property type="entry name" value="GTP-bd"/>
</dbReference>